<keyword evidence="4" id="KW-1185">Reference proteome</keyword>
<proteinExistence type="predicted"/>
<accession>A0A8S1XYV9</accession>
<feature type="transmembrane region" description="Helical" evidence="2">
    <location>
        <begin position="1088"/>
        <end position="1108"/>
    </location>
</feature>
<evidence type="ECO:0000313" key="4">
    <source>
        <dbReference type="Proteomes" id="UP000683925"/>
    </source>
</evidence>
<evidence type="ECO:0000313" key="3">
    <source>
        <dbReference type="EMBL" id="CAD8206576.1"/>
    </source>
</evidence>
<gene>
    <name evidence="3" type="ORF">POCTA_138.1.T1380100</name>
</gene>
<feature type="compositionally biased region" description="Polar residues" evidence="1">
    <location>
        <begin position="458"/>
        <end position="468"/>
    </location>
</feature>
<feature type="transmembrane region" description="Helical" evidence="2">
    <location>
        <begin position="206"/>
        <end position="231"/>
    </location>
</feature>
<dbReference type="PANTHER" id="PTHR31600">
    <property type="entry name" value="TINY MACROCYSTS PROTEIN B-RELATED"/>
    <property type="match status" value="1"/>
</dbReference>
<feature type="transmembrane region" description="Helical" evidence="2">
    <location>
        <begin position="173"/>
        <end position="194"/>
    </location>
</feature>
<feature type="transmembrane region" description="Helical" evidence="2">
    <location>
        <begin position="92"/>
        <end position="111"/>
    </location>
</feature>
<feature type="transmembrane region" description="Helical" evidence="2">
    <location>
        <begin position="32"/>
        <end position="51"/>
    </location>
</feature>
<protein>
    <recommendedName>
        <fullName evidence="5">Transmembrane protein</fullName>
    </recommendedName>
</protein>
<feature type="transmembrane region" description="Helical" evidence="2">
    <location>
        <begin position="264"/>
        <end position="284"/>
    </location>
</feature>
<comment type="caution">
    <text evidence="3">The sequence shown here is derived from an EMBL/GenBank/DDBJ whole genome shotgun (WGS) entry which is preliminary data.</text>
</comment>
<evidence type="ECO:0000256" key="2">
    <source>
        <dbReference type="SAM" id="Phobius"/>
    </source>
</evidence>
<keyword evidence="2" id="KW-1133">Transmembrane helix</keyword>
<dbReference type="PANTHER" id="PTHR31600:SF2">
    <property type="entry name" value="GAMETE ENRICHED GENE 10 PROTEIN-RELATED"/>
    <property type="match status" value="1"/>
</dbReference>
<reference evidence="3" key="1">
    <citation type="submission" date="2021-01" db="EMBL/GenBank/DDBJ databases">
        <authorList>
            <consortium name="Genoscope - CEA"/>
            <person name="William W."/>
        </authorList>
    </citation>
    <scope>NUCLEOTIDE SEQUENCE</scope>
</reference>
<feature type="compositionally biased region" description="Low complexity" evidence="1">
    <location>
        <begin position="472"/>
        <end position="481"/>
    </location>
</feature>
<evidence type="ECO:0000256" key="1">
    <source>
        <dbReference type="SAM" id="MobiDB-lite"/>
    </source>
</evidence>
<feature type="transmembrane region" description="Helical" evidence="2">
    <location>
        <begin position="290"/>
        <end position="310"/>
    </location>
</feature>
<dbReference type="InterPro" id="IPR052994">
    <property type="entry name" value="Tiny_macrocysts_regulators"/>
</dbReference>
<dbReference type="Proteomes" id="UP000683925">
    <property type="component" value="Unassembled WGS sequence"/>
</dbReference>
<feature type="region of interest" description="Disordered" evidence="1">
    <location>
        <begin position="452"/>
        <end position="494"/>
    </location>
</feature>
<keyword evidence="2" id="KW-0812">Transmembrane</keyword>
<feature type="transmembrane region" description="Helical" evidence="2">
    <location>
        <begin position="1287"/>
        <end position="1309"/>
    </location>
</feature>
<feature type="transmembrane region" description="Helical" evidence="2">
    <location>
        <begin position="237"/>
        <end position="257"/>
    </location>
</feature>
<feature type="compositionally biased region" description="Polar residues" evidence="1">
    <location>
        <begin position="482"/>
        <end position="494"/>
    </location>
</feature>
<feature type="transmembrane region" description="Helical" evidence="2">
    <location>
        <begin position="1613"/>
        <end position="1633"/>
    </location>
</feature>
<feature type="transmembrane region" description="Helical" evidence="2">
    <location>
        <begin position="1394"/>
        <end position="1418"/>
    </location>
</feature>
<dbReference type="OMA" id="NANHYIH"/>
<organism evidence="3 4">
    <name type="scientific">Paramecium octaurelia</name>
    <dbReference type="NCBI Taxonomy" id="43137"/>
    <lineage>
        <taxon>Eukaryota</taxon>
        <taxon>Sar</taxon>
        <taxon>Alveolata</taxon>
        <taxon>Ciliophora</taxon>
        <taxon>Intramacronucleata</taxon>
        <taxon>Oligohymenophorea</taxon>
        <taxon>Peniculida</taxon>
        <taxon>Parameciidae</taxon>
        <taxon>Paramecium</taxon>
    </lineage>
</organism>
<dbReference type="OrthoDB" id="299087at2759"/>
<name>A0A8S1XYV9_PAROT</name>
<evidence type="ECO:0008006" key="5">
    <source>
        <dbReference type="Google" id="ProtNLM"/>
    </source>
</evidence>
<dbReference type="EMBL" id="CAJJDP010000139">
    <property type="protein sequence ID" value="CAD8206576.1"/>
    <property type="molecule type" value="Genomic_DNA"/>
</dbReference>
<keyword evidence="2" id="KW-0472">Membrane</keyword>
<sequence length="1671" mass="196872">MFTSKEQSKFEVKKQFINSILSLYHNIKVNKFVLSGFYFLGLLQPMLFQNFHNNQNPQFSEQILTPINQFWYLEVIARPDLIISTNTPEIEYLIPLTLTIIFNLIPLILLVEQKRVDDSKRKRSKLLPYINLSSMVFQLQPIYLQIPFCSLCFKSLSCNFDQSLNIESSYINIVFAIITLILLCSLNFLTFLLCRESIDFDLNSFLTLKLTFIDFVIWSSTLFQIIVYYHLPKFNESIQAILLLLISLMILINMFSLITCLNNIIFISIAFASYQFIQSILILTNLQLNISLYINVLLYILVPLLNYILIKVHWSYDFKISTNATQLQIAHCKYVLSKFFNEEFSSFTQKIIIYAKIIQLYQQKRNLEPIAQLPLQSVNQEFMPKDLMNFYYKTLIKKYLKELQKTNSKSRNANHYIHYAAILFKIGLNNLSLKQINVLLFNTNFNKHSRSFAKDNQSDQMKSLNTLHPGNKSSFSRSSKSQEVQEAGNHQINKTNKMLATTGNHTLTFYQNVRVVILREKVRDKLKQSFQYREINSNSFGLQNAIEMFLKSEKRNQSLKDQVLNLVNSKLQFFIQLQQVKHIKLSQLFKVSKDLCLKVQILESKLLKLYKYFPSQRIQSLYTYCQGEIFDNYLDAHKITCNTSISDEKLNNLHNNTDAEYTLFNKDLIYLNIKLFEETQELLIQNITPRVCQFFQKSYDDFKLNSSIEYLIPSAIKNEHSLLVQRFLQTSVSRFYLKKNMNFYRIQNEIIKPCEFFFEVNFSDITQISFLAFFYDNFQTSSYLMVDVNYQLGGITQNLLDKLGYTNYYLENIQSQYLNQVCIEFLIPNFKQLVNQKEQLHVTEFKFLKQSILVNPLIAEEQRNNTKSTFNEWNNLENLIHCESLISINSRELFGFSYYIIEIKEIKTDFMYKQQTLDQNSFDQAFSYVSDQEAIINSPFALKIDQTKFEAFNRDVNQFIVQGDNDKWQQFYQPDMAHYEINLMSPMDISMNPIALNSANPLLKVRQQEFFSLVGEQQVGANSFSSKNNFGQAFDMQQEEQIHKPQLRVKGEDTNSSSYAGAKKSRFFKKYQMYQQVIAPHNPKQLKLLIILLICQFIIGSIHFIIILTKNYNDLNQFISEIDMIELHSSFMAPHDIFVSMRIAIISYNSYVNEGAINQSQANTLTKPFYDNIQIGYQEIKEVFIKQLTNQNLQPFFENKSIDMIFMDANTSDVYTKALNIREAFQQIIQNLYQYKYRYENRMSTSGSAIQVFGVANQFYLHDWLEILTLEILEYSKYRSEQITKDWSVIWITFIIITMLITLSEIYYYRQYNQRYDKYLGMFKFCNQNKLQYEIDRYKIMQRSLQKNPDQIFLYNFDLNQKELQLITQAKIQDALSKKNKDQQRSIQFQYESISIILGTSLIIGIWMIFFGLSIIIFQGQMNYLNKYSGTVDIYKLIQDMTYSSATLYQNRDYHFIFSNFTYLTQKDEEIIFNLIYSGMDNIEKFNILCSTFDQNAYQVNDDFVSFFNVIQKESVCDILTPQQLSFLNDFCPISIQGNFLKGVIAALNFMKNQIRTQVIVNNFTMRLEHPFYDNEAGIIMVRVFQLMTQKLKSSMLGVTTDLQNISSVLSTIYLIFAVLSILVLIFGFKRYLEIEYNIVKRFIQLLPTSITLLEDQFERYMRVLLVEESE</sequence>